<sequence>MLYRRQAGSSGTNHILHSPVVDSPSPPPRNVNQAFKPLRRESGTLYSTPSGQTGPSDPSRARYPIPSSSPAINGDGNGFGNGYGHGYGESEPSYFQPSYGMTSGNIGLGYGSSANTGSSSQYGYGGNMGSSAFAPGDDAKPLSMRSKEEWIAMVRHGLDNVARGFGDSSRLDKSWSMAWGDVELRSLILRSTLINLVSLLLLSFSPIVLSPALSLSPDAQDKARSVGLWYNVLLSWPVFVLCFWINAYWGPAISKRAQILLHPAYRHQPSSPIPSNRSSSSAPSDPLVWVFSTLQRLLMISDFTLMSRTILLVPVLGRPTAFAYMCIINAYYCFDYTFTSRGWSLTHRVIFMQERTLYMVGFGFPATFLSSFFTPLVNMAIFALIYPFFVLQALLARPPVPRSSLLPTTPSPHSSLPASPSEQHPSMTPNASSLSASRPTFGVPIFFFAKFALAALSYVEAAIGRHRTGFSGAGSSLRERSGKRVM</sequence>
<dbReference type="GO" id="GO:0016236">
    <property type="term" value="P:macroautophagy"/>
    <property type="evidence" value="ECO:0007669"/>
    <property type="project" value="TreeGrafter"/>
</dbReference>
<gene>
    <name evidence="7" type="ORF">BD324DRAFT_651242</name>
</gene>
<evidence type="ECO:0000256" key="6">
    <source>
        <dbReference type="SAM" id="Phobius"/>
    </source>
</evidence>
<feature type="region of interest" description="Disordered" evidence="5">
    <location>
        <begin position="406"/>
        <end position="433"/>
    </location>
</feature>
<comment type="subcellular location">
    <subcellularLocation>
        <location evidence="1">Membrane</location>
        <topology evidence="1">Multi-pass membrane protein</topology>
    </subcellularLocation>
</comment>
<feature type="transmembrane region" description="Helical" evidence="6">
    <location>
        <begin position="187"/>
        <end position="208"/>
    </location>
</feature>
<proteinExistence type="predicted"/>
<evidence type="ECO:0000313" key="8">
    <source>
        <dbReference type="Proteomes" id="UP000193218"/>
    </source>
</evidence>
<keyword evidence="4 6" id="KW-0472">Membrane</keyword>
<dbReference type="RefSeq" id="XP_021870826.1">
    <property type="nucleotide sequence ID" value="XM_022018299.1"/>
</dbReference>
<dbReference type="GeneID" id="33560108"/>
<keyword evidence="8" id="KW-1185">Reference proteome</keyword>
<dbReference type="GO" id="GO:0016020">
    <property type="term" value="C:membrane"/>
    <property type="evidence" value="ECO:0007669"/>
    <property type="project" value="UniProtKB-SubCell"/>
</dbReference>
<dbReference type="Pfam" id="PF07264">
    <property type="entry name" value="EI24"/>
    <property type="match status" value="1"/>
</dbReference>
<feature type="compositionally biased region" description="Polar residues" evidence="5">
    <location>
        <begin position="44"/>
        <end position="56"/>
    </location>
</feature>
<feature type="transmembrane region" description="Helical" evidence="6">
    <location>
        <begin position="311"/>
        <end position="334"/>
    </location>
</feature>
<dbReference type="PANTHER" id="PTHR21389">
    <property type="entry name" value="P53 INDUCED PROTEIN"/>
    <property type="match status" value="1"/>
</dbReference>
<comment type="caution">
    <text evidence="7">The sequence shown here is derived from an EMBL/GenBank/DDBJ whole genome shotgun (WGS) entry which is preliminary data.</text>
</comment>
<dbReference type="PANTHER" id="PTHR21389:SF0">
    <property type="entry name" value="ETOPOSIDE-INDUCED PROTEIN 2.4 HOMOLOG"/>
    <property type="match status" value="1"/>
</dbReference>
<dbReference type="Proteomes" id="UP000193218">
    <property type="component" value="Unassembled WGS sequence"/>
</dbReference>
<feature type="compositionally biased region" description="Polar residues" evidence="5">
    <location>
        <begin position="422"/>
        <end position="433"/>
    </location>
</feature>
<reference evidence="7 8" key="1">
    <citation type="submission" date="2017-03" db="EMBL/GenBank/DDBJ databases">
        <title>Widespread Adenine N6-methylation of Active Genes in Fungi.</title>
        <authorList>
            <consortium name="DOE Joint Genome Institute"/>
            <person name="Mondo S.J."/>
            <person name="Dannebaum R.O."/>
            <person name="Kuo R.C."/>
            <person name="Louie K.B."/>
            <person name="Bewick A.J."/>
            <person name="Labutti K."/>
            <person name="Haridas S."/>
            <person name="Kuo A."/>
            <person name="Salamov A."/>
            <person name="Ahrendt S.R."/>
            <person name="Lau R."/>
            <person name="Bowen B.P."/>
            <person name="Lipzen A."/>
            <person name="Sullivan W."/>
            <person name="Andreopoulos W.B."/>
            <person name="Clum A."/>
            <person name="Lindquist E."/>
            <person name="Daum C."/>
            <person name="Northen T.R."/>
            <person name="Ramamoorthy G."/>
            <person name="Schmitz R.J."/>
            <person name="Gryganskyi A."/>
            <person name="Culley D."/>
            <person name="Magnuson J."/>
            <person name="James T.Y."/>
            <person name="O'Malley M.A."/>
            <person name="Stajich J.E."/>
            <person name="Spatafora J.W."/>
            <person name="Visel A."/>
            <person name="Grigoriev I.V."/>
        </authorList>
    </citation>
    <scope>NUCLEOTIDE SEQUENCE [LARGE SCALE GENOMIC DNA]</scope>
    <source>
        <strain evidence="7 8">NRRL Y-17943</strain>
    </source>
</reference>
<evidence type="ECO:0000256" key="1">
    <source>
        <dbReference type="ARBA" id="ARBA00004141"/>
    </source>
</evidence>
<protein>
    <submittedName>
        <fullName evidence="7">Etoposide-induced protein 2.4-domain-containing protein</fullName>
    </submittedName>
</protein>
<evidence type="ECO:0000256" key="3">
    <source>
        <dbReference type="ARBA" id="ARBA00022989"/>
    </source>
</evidence>
<evidence type="ECO:0000256" key="5">
    <source>
        <dbReference type="SAM" id="MobiDB-lite"/>
    </source>
</evidence>
<dbReference type="EMBL" id="NBSH01000007">
    <property type="protein sequence ID" value="ORX36757.1"/>
    <property type="molecule type" value="Genomic_DNA"/>
</dbReference>
<name>A0A1Y1UGV5_9TREE</name>
<keyword evidence="3 6" id="KW-1133">Transmembrane helix</keyword>
<dbReference type="AlphaFoldDB" id="A0A1Y1UGV5"/>
<evidence type="ECO:0000313" key="7">
    <source>
        <dbReference type="EMBL" id="ORX36757.1"/>
    </source>
</evidence>
<dbReference type="GO" id="GO:0005783">
    <property type="term" value="C:endoplasmic reticulum"/>
    <property type="evidence" value="ECO:0007669"/>
    <property type="project" value="TreeGrafter"/>
</dbReference>
<feature type="transmembrane region" description="Helical" evidence="6">
    <location>
        <begin position="379"/>
        <end position="396"/>
    </location>
</feature>
<keyword evidence="2 6" id="KW-0812">Transmembrane</keyword>
<dbReference type="InParanoid" id="A0A1Y1UGV5"/>
<organism evidence="7 8">
    <name type="scientific">Kockovaella imperatae</name>
    <dbReference type="NCBI Taxonomy" id="4999"/>
    <lineage>
        <taxon>Eukaryota</taxon>
        <taxon>Fungi</taxon>
        <taxon>Dikarya</taxon>
        <taxon>Basidiomycota</taxon>
        <taxon>Agaricomycotina</taxon>
        <taxon>Tremellomycetes</taxon>
        <taxon>Tremellales</taxon>
        <taxon>Cuniculitremaceae</taxon>
        <taxon>Kockovaella</taxon>
    </lineage>
</organism>
<feature type="transmembrane region" description="Helical" evidence="6">
    <location>
        <begin position="228"/>
        <end position="249"/>
    </location>
</feature>
<accession>A0A1Y1UGV5</accession>
<evidence type="ECO:0000256" key="4">
    <source>
        <dbReference type="ARBA" id="ARBA00023136"/>
    </source>
</evidence>
<evidence type="ECO:0000256" key="2">
    <source>
        <dbReference type="ARBA" id="ARBA00022692"/>
    </source>
</evidence>
<feature type="compositionally biased region" description="Low complexity" evidence="5">
    <location>
        <begin position="406"/>
        <end position="421"/>
    </location>
</feature>
<dbReference type="InterPro" id="IPR059112">
    <property type="entry name" value="CysZ/EI24"/>
</dbReference>
<dbReference type="OrthoDB" id="266518at2759"/>
<feature type="region of interest" description="Disordered" evidence="5">
    <location>
        <begin position="1"/>
        <end position="85"/>
    </location>
</feature>
<feature type="compositionally biased region" description="Gly residues" evidence="5">
    <location>
        <begin position="75"/>
        <end position="85"/>
    </location>
</feature>